<accession>A0A8E6EZC3</accession>
<dbReference type="RefSeq" id="WP_213498201.1">
    <property type="nucleotide sequence ID" value="NZ_CP074694.1"/>
</dbReference>
<evidence type="ECO:0000313" key="1">
    <source>
        <dbReference type="EMBL" id="QVL33311.1"/>
    </source>
</evidence>
<gene>
    <name evidence="1" type="ORF">KIH39_05190</name>
</gene>
<name>A0A8E6EZC3_9BACT</name>
<dbReference type="Proteomes" id="UP000676194">
    <property type="component" value="Chromosome"/>
</dbReference>
<sequence>MPSRFVTLMIILFWFFTVGWFVKREFLPSWLASDSSPEFSVDLADEAAPRITSWNIFQGEKKLGYLNSKLSFLGKEDAFEIENRLQSMVVKMGILQYNLEVHIPSIRTVSVIDRNGQLRKQSTSGKFQIYFNIGPQAQDSSQSLSFEAELEGEVREGQFQGQSFLRTPFGEFKNDLTPFPVTRGNLFNPMQPQDRIFGLTPGRSWKMTLVDPVSETISQATFQTLNNLAKQAKLELPLETLKSRQAPEIIAEVLAEPQQLLWKDVQENCQVIEYRNDSVTGRTWVRISDGKVLQQEATGFGEKLKLVRDN</sequence>
<protein>
    <submittedName>
        <fullName evidence="1">Uncharacterized protein</fullName>
    </submittedName>
</protein>
<evidence type="ECO:0000313" key="2">
    <source>
        <dbReference type="Proteomes" id="UP000676194"/>
    </source>
</evidence>
<reference evidence="1" key="1">
    <citation type="submission" date="2021-05" db="EMBL/GenBank/DDBJ databases">
        <title>Complete genome sequence of the cellulolytic planctomycete Telmatocola sphagniphila SP2T and characterization of the first cellulase from planctomycetes.</title>
        <authorList>
            <person name="Rakitin A.L."/>
            <person name="Beletsky A.V."/>
            <person name="Naumoff D.G."/>
            <person name="Kulichevskaya I.S."/>
            <person name="Mardanov A.V."/>
            <person name="Ravin N.V."/>
            <person name="Dedysh S.N."/>
        </authorList>
    </citation>
    <scope>NUCLEOTIDE SEQUENCE</scope>
    <source>
        <strain evidence="1">SP2T</strain>
    </source>
</reference>
<dbReference type="KEGG" id="tsph:KIH39_05190"/>
<proteinExistence type="predicted"/>
<dbReference type="EMBL" id="CP074694">
    <property type="protein sequence ID" value="QVL33311.1"/>
    <property type="molecule type" value="Genomic_DNA"/>
</dbReference>
<keyword evidence="2" id="KW-1185">Reference proteome</keyword>
<organism evidence="1 2">
    <name type="scientific">Telmatocola sphagniphila</name>
    <dbReference type="NCBI Taxonomy" id="1123043"/>
    <lineage>
        <taxon>Bacteria</taxon>
        <taxon>Pseudomonadati</taxon>
        <taxon>Planctomycetota</taxon>
        <taxon>Planctomycetia</taxon>
        <taxon>Gemmatales</taxon>
        <taxon>Gemmataceae</taxon>
    </lineage>
</organism>
<dbReference type="AlphaFoldDB" id="A0A8E6EZC3"/>